<dbReference type="InterPro" id="IPR016461">
    <property type="entry name" value="COMT-like"/>
</dbReference>
<dbReference type="SUPFAM" id="SSF46785">
    <property type="entry name" value="Winged helix' DNA-binding domain"/>
    <property type="match status" value="1"/>
</dbReference>
<dbReference type="AlphaFoldDB" id="A0AAD7NNQ7"/>
<proteinExistence type="predicted"/>
<dbReference type="Gene3D" id="1.10.10.10">
    <property type="entry name" value="Winged helix-like DNA-binding domain superfamily/Winged helix DNA-binding domain"/>
    <property type="match status" value="1"/>
</dbReference>
<dbReference type="Pfam" id="PF08100">
    <property type="entry name" value="Dimerisation"/>
    <property type="match status" value="1"/>
</dbReference>
<sequence length="451" mass="48335">MAASPSPLAALAGLITTGVQTIEAAYAKQGIPYPSLDAPFQPTPLDFDPALFQTAHLIVAAASQLIATVRSPMETIQAYAASMHVTSTLGFVVDADIPDVLKDAGPQGLHVKELSAATGIDADKQARVLRFLATRHVFTEVAPNTFANNRISSLLMKAKSLEEIKADPEAKYDGAPVAAIAASTGDESLKSSGYLSEFLRTPSGDVSPFNTAFKTPKTMWEWREEPHNIWRARRFAVGMKGGGDMFPASIFTEGVGGDKLPADALVVDVGGSIGSVTLKIAKVFPHLKYIVQDLQKEITEGEKFWASGAPDLISSGRVQLQVHNFFEPQPVKDAAVYFMRVVIHDWPDAPAKEIMANTRKAAGPNSKLVLFDLVMPYACATPGSPPAPFPLLPNLGVAGAGFVTALDIEMMTVFNGKERTVDEFRALGEATGWKLEEVKPGMLFGFVYSAV</sequence>
<organism evidence="6 7">
    <name type="scientific">Mycena metata</name>
    <dbReference type="NCBI Taxonomy" id="1033252"/>
    <lineage>
        <taxon>Eukaryota</taxon>
        <taxon>Fungi</taxon>
        <taxon>Dikarya</taxon>
        <taxon>Basidiomycota</taxon>
        <taxon>Agaricomycotina</taxon>
        <taxon>Agaricomycetes</taxon>
        <taxon>Agaricomycetidae</taxon>
        <taxon>Agaricales</taxon>
        <taxon>Marasmiineae</taxon>
        <taxon>Mycenaceae</taxon>
        <taxon>Mycena</taxon>
    </lineage>
</organism>
<gene>
    <name evidence="6" type="ORF">B0H16DRAFT_318832</name>
</gene>
<evidence type="ECO:0000256" key="1">
    <source>
        <dbReference type="ARBA" id="ARBA00022603"/>
    </source>
</evidence>
<dbReference type="InterPro" id="IPR001077">
    <property type="entry name" value="COMT_C"/>
</dbReference>
<feature type="domain" description="O-methyltransferase C-terminal" evidence="4">
    <location>
        <begin position="264"/>
        <end position="433"/>
    </location>
</feature>
<keyword evidence="1 6" id="KW-0489">Methyltransferase</keyword>
<dbReference type="PROSITE" id="PS51683">
    <property type="entry name" value="SAM_OMT_II"/>
    <property type="match status" value="1"/>
</dbReference>
<name>A0AAD7NNQ7_9AGAR</name>
<dbReference type="SUPFAM" id="SSF53335">
    <property type="entry name" value="S-adenosyl-L-methionine-dependent methyltransferases"/>
    <property type="match status" value="1"/>
</dbReference>
<dbReference type="Proteomes" id="UP001215598">
    <property type="component" value="Unassembled WGS sequence"/>
</dbReference>
<evidence type="ECO:0000259" key="5">
    <source>
        <dbReference type="Pfam" id="PF08100"/>
    </source>
</evidence>
<dbReference type="GO" id="GO:0008171">
    <property type="term" value="F:O-methyltransferase activity"/>
    <property type="evidence" value="ECO:0007669"/>
    <property type="project" value="InterPro"/>
</dbReference>
<evidence type="ECO:0000259" key="4">
    <source>
        <dbReference type="Pfam" id="PF00891"/>
    </source>
</evidence>
<dbReference type="InterPro" id="IPR012967">
    <property type="entry name" value="COMT_dimerisation"/>
</dbReference>
<dbReference type="GO" id="GO:0046983">
    <property type="term" value="F:protein dimerization activity"/>
    <property type="evidence" value="ECO:0007669"/>
    <property type="project" value="InterPro"/>
</dbReference>
<dbReference type="GO" id="GO:0032259">
    <property type="term" value="P:methylation"/>
    <property type="evidence" value="ECO:0007669"/>
    <property type="project" value="UniProtKB-KW"/>
</dbReference>
<keyword evidence="2" id="KW-0808">Transferase</keyword>
<accession>A0AAD7NNQ7</accession>
<dbReference type="PANTHER" id="PTHR43712:SF2">
    <property type="entry name" value="O-METHYLTRANSFERASE CICE"/>
    <property type="match status" value="1"/>
</dbReference>
<dbReference type="InterPro" id="IPR036390">
    <property type="entry name" value="WH_DNA-bd_sf"/>
</dbReference>
<dbReference type="Pfam" id="PF00891">
    <property type="entry name" value="Methyltransf_2"/>
    <property type="match status" value="1"/>
</dbReference>
<keyword evidence="3" id="KW-0949">S-adenosyl-L-methionine</keyword>
<reference evidence="6" key="1">
    <citation type="submission" date="2023-03" db="EMBL/GenBank/DDBJ databases">
        <title>Massive genome expansion in bonnet fungi (Mycena s.s.) driven by repeated elements and novel gene families across ecological guilds.</title>
        <authorList>
            <consortium name="Lawrence Berkeley National Laboratory"/>
            <person name="Harder C.B."/>
            <person name="Miyauchi S."/>
            <person name="Viragh M."/>
            <person name="Kuo A."/>
            <person name="Thoen E."/>
            <person name="Andreopoulos B."/>
            <person name="Lu D."/>
            <person name="Skrede I."/>
            <person name="Drula E."/>
            <person name="Henrissat B."/>
            <person name="Morin E."/>
            <person name="Kohler A."/>
            <person name="Barry K."/>
            <person name="LaButti K."/>
            <person name="Morin E."/>
            <person name="Salamov A."/>
            <person name="Lipzen A."/>
            <person name="Mereny Z."/>
            <person name="Hegedus B."/>
            <person name="Baldrian P."/>
            <person name="Stursova M."/>
            <person name="Weitz H."/>
            <person name="Taylor A."/>
            <person name="Grigoriev I.V."/>
            <person name="Nagy L.G."/>
            <person name="Martin F."/>
            <person name="Kauserud H."/>
        </authorList>
    </citation>
    <scope>NUCLEOTIDE SEQUENCE</scope>
    <source>
        <strain evidence="6">CBHHK182m</strain>
    </source>
</reference>
<evidence type="ECO:0000313" key="6">
    <source>
        <dbReference type="EMBL" id="KAJ7768524.1"/>
    </source>
</evidence>
<protein>
    <submittedName>
        <fullName evidence="6">S-adenosyl-L-methionine-dependent methyltransferase</fullName>
    </submittedName>
</protein>
<feature type="domain" description="O-methyltransferase dimerisation" evidence="5">
    <location>
        <begin position="79"/>
        <end position="157"/>
    </location>
</feature>
<dbReference type="EMBL" id="JARKIB010000020">
    <property type="protein sequence ID" value="KAJ7768524.1"/>
    <property type="molecule type" value="Genomic_DNA"/>
</dbReference>
<evidence type="ECO:0000313" key="7">
    <source>
        <dbReference type="Proteomes" id="UP001215598"/>
    </source>
</evidence>
<evidence type="ECO:0000256" key="3">
    <source>
        <dbReference type="ARBA" id="ARBA00022691"/>
    </source>
</evidence>
<dbReference type="Gene3D" id="3.40.50.150">
    <property type="entry name" value="Vaccinia Virus protein VP39"/>
    <property type="match status" value="1"/>
</dbReference>
<evidence type="ECO:0000256" key="2">
    <source>
        <dbReference type="ARBA" id="ARBA00022679"/>
    </source>
</evidence>
<dbReference type="InterPro" id="IPR036388">
    <property type="entry name" value="WH-like_DNA-bd_sf"/>
</dbReference>
<keyword evidence="7" id="KW-1185">Reference proteome</keyword>
<dbReference type="InterPro" id="IPR029063">
    <property type="entry name" value="SAM-dependent_MTases_sf"/>
</dbReference>
<comment type="caution">
    <text evidence="6">The sequence shown here is derived from an EMBL/GenBank/DDBJ whole genome shotgun (WGS) entry which is preliminary data.</text>
</comment>
<dbReference type="PANTHER" id="PTHR43712">
    <property type="entry name" value="PUTATIVE (AFU_ORTHOLOGUE AFUA_4G14580)-RELATED"/>
    <property type="match status" value="1"/>
</dbReference>